<gene>
    <name evidence="2" type="ORF">JD79_00362</name>
</gene>
<evidence type="ECO:0000313" key="3">
    <source>
        <dbReference type="Proteomes" id="UP000246661"/>
    </source>
</evidence>
<sequence length="162" mass="15390">MGKVTLGLGFGVGYVLGARAGKDRYQQIVQTVQGFLGRPEVQQTIEKARDAAPAPLQGSIDKLTEAASGGQSGGQGSSGTSGTGTSGTGTSGTGTSGTGTAAGVAGVGTGIPDTEALVAEAAVIEELDVVVTPPTPASGTGGAAGANGAVPDPLIPPAKSGE</sequence>
<feature type="region of interest" description="Disordered" evidence="1">
    <location>
        <begin position="50"/>
        <end position="109"/>
    </location>
</feature>
<feature type="compositionally biased region" description="Gly residues" evidence="1">
    <location>
        <begin position="70"/>
        <end position="97"/>
    </location>
</feature>
<dbReference type="EMBL" id="QGTX01000001">
    <property type="protein sequence ID" value="PWW21234.1"/>
    <property type="molecule type" value="Genomic_DNA"/>
</dbReference>
<dbReference type="RefSeq" id="WP_110004149.1">
    <property type="nucleotide sequence ID" value="NZ_QGTX01000001.1"/>
</dbReference>
<dbReference type="AlphaFoldDB" id="A0A317QEU5"/>
<evidence type="ECO:0000313" key="2">
    <source>
        <dbReference type="EMBL" id="PWW21234.1"/>
    </source>
</evidence>
<feature type="region of interest" description="Disordered" evidence="1">
    <location>
        <begin position="132"/>
        <end position="162"/>
    </location>
</feature>
<reference evidence="3" key="1">
    <citation type="submission" date="2018-05" db="EMBL/GenBank/DDBJ databases">
        <authorList>
            <person name="Klenk H.-P."/>
            <person name="Huntemann M."/>
            <person name="Clum A."/>
            <person name="Pillay M."/>
            <person name="Palaniappan K."/>
            <person name="Varghese N."/>
            <person name="Mikhailova N."/>
            <person name="Stamatis D."/>
            <person name="Reddy T."/>
            <person name="Daum C."/>
            <person name="Shapiro N."/>
            <person name="Ivanova N."/>
            <person name="Kyrpides N."/>
            <person name="Woyke T."/>
        </authorList>
    </citation>
    <scope>NUCLEOTIDE SEQUENCE [LARGE SCALE GENOMIC DNA]</scope>
    <source>
        <strain evidence="3">DSM 45417</strain>
    </source>
</reference>
<proteinExistence type="predicted"/>
<evidence type="ECO:0000256" key="1">
    <source>
        <dbReference type="SAM" id="MobiDB-lite"/>
    </source>
</evidence>
<dbReference type="OrthoDB" id="5125216at2"/>
<evidence type="ECO:0008006" key="4">
    <source>
        <dbReference type="Google" id="ProtNLM"/>
    </source>
</evidence>
<comment type="caution">
    <text evidence="2">The sequence shown here is derived from an EMBL/GenBank/DDBJ whole genome shotgun (WGS) entry which is preliminary data.</text>
</comment>
<protein>
    <recommendedName>
        <fullName evidence="4">YtxH domain-containing protein</fullName>
    </recommendedName>
</protein>
<dbReference type="Proteomes" id="UP000246661">
    <property type="component" value="Unassembled WGS sequence"/>
</dbReference>
<name>A0A317QEU5_9ACTN</name>
<keyword evidence="3" id="KW-1185">Reference proteome</keyword>
<organism evidence="2 3">
    <name type="scientific">Geodermatophilus normandii</name>
    <dbReference type="NCBI Taxonomy" id="1137989"/>
    <lineage>
        <taxon>Bacteria</taxon>
        <taxon>Bacillati</taxon>
        <taxon>Actinomycetota</taxon>
        <taxon>Actinomycetes</taxon>
        <taxon>Geodermatophilales</taxon>
        <taxon>Geodermatophilaceae</taxon>
        <taxon>Geodermatophilus</taxon>
    </lineage>
</organism>
<accession>A0A317QEU5</accession>